<dbReference type="PANTHER" id="PTHR42928:SF5">
    <property type="entry name" value="BLR1237 PROTEIN"/>
    <property type="match status" value="1"/>
</dbReference>
<evidence type="ECO:0000256" key="1">
    <source>
        <dbReference type="ARBA" id="ARBA00006987"/>
    </source>
</evidence>
<organism evidence="3 4">
    <name type="scientific">Variovorax defluvii</name>
    <dbReference type="NCBI Taxonomy" id="913761"/>
    <lineage>
        <taxon>Bacteria</taxon>
        <taxon>Pseudomonadati</taxon>
        <taxon>Pseudomonadota</taxon>
        <taxon>Betaproteobacteria</taxon>
        <taxon>Burkholderiales</taxon>
        <taxon>Comamonadaceae</taxon>
        <taxon>Variovorax</taxon>
    </lineage>
</organism>
<keyword evidence="4" id="KW-1185">Reference proteome</keyword>
<dbReference type="Gene3D" id="3.40.190.150">
    <property type="entry name" value="Bordetella uptake gene, domain 1"/>
    <property type="match status" value="1"/>
</dbReference>
<dbReference type="Pfam" id="PF03401">
    <property type="entry name" value="TctC"/>
    <property type="match status" value="1"/>
</dbReference>
<dbReference type="EMBL" id="BAABGJ010000002">
    <property type="protein sequence ID" value="GAA4330965.1"/>
    <property type="molecule type" value="Genomic_DNA"/>
</dbReference>
<gene>
    <name evidence="3" type="ORF">GCM10023165_04980</name>
</gene>
<keyword evidence="2" id="KW-0732">Signal</keyword>
<dbReference type="SUPFAM" id="SSF53850">
    <property type="entry name" value="Periplasmic binding protein-like II"/>
    <property type="match status" value="1"/>
</dbReference>
<evidence type="ECO:0000313" key="4">
    <source>
        <dbReference type="Proteomes" id="UP001500975"/>
    </source>
</evidence>
<comment type="caution">
    <text evidence="3">The sequence shown here is derived from an EMBL/GenBank/DDBJ whole genome shotgun (WGS) entry which is preliminary data.</text>
</comment>
<evidence type="ECO:0000313" key="3">
    <source>
        <dbReference type="EMBL" id="GAA4330965.1"/>
    </source>
</evidence>
<evidence type="ECO:0000256" key="2">
    <source>
        <dbReference type="SAM" id="SignalP"/>
    </source>
</evidence>
<name>A0ABP8GWW8_9BURK</name>
<dbReference type="InterPro" id="IPR042100">
    <property type="entry name" value="Bug_dom1"/>
</dbReference>
<feature type="signal peptide" evidence="2">
    <location>
        <begin position="1"/>
        <end position="20"/>
    </location>
</feature>
<dbReference type="PIRSF" id="PIRSF017082">
    <property type="entry name" value="YflP"/>
    <property type="match status" value="1"/>
</dbReference>
<dbReference type="Proteomes" id="UP001500975">
    <property type="component" value="Unassembled WGS sequence"/>
</dbReference>
<feature type="chain" id="PRO_5046534835" evidence="2">
    <location>
        <begin position="21"/>
        <end position="325"/>
    </location>
</feature>
<sequence length="325" mass="33926">MKTIAMQVLLAGSLLTTGQAAPAQQADSYPSRPVRIVFGFPAGSATDVAARRVAAKLSAELGQSFYVDNRPGANGNIGGEAAAKAKPDGYTLLAATVSEMAINKPAGVRMTYDPAGDFLPVGLLFTSNPVLVASNASKLGTVPELVARAKARPGEMNWAAVNAFQQVFIESFQKAAGVKLNVVPYKGTAFAMTDVVGGQLDGMVGYPAEAMSQTTAGRAKALALSGAQRNAFMPDTPTLAELGYAGMDLIAWGGIFAPAGTPRAIVDKLNRAIRNANAAPDVREALAKTGSEVKLYTADEFTAFIGNEISRWDQLVRETGVRIGE</sequence>
<protein>
    <submittedName>
        <fullName evidence="3">Tripartite tricarboxylate transporter substrate binding protein</fullName>
    </submittedName>
</protein>
<dbReference type="InterPro" id="IPR005064">
    <property type="entry name" value="BUG"/>
</dbReference>
<dbReference type="PANTHER" id="PTHR42928">
    <property type="entry name" value="TRICARBOXYLATE-BINDING PROTEIN"/>
    <property type="match status" value="1"/>
</dbReference>
<accession>A0ABP8GWW8</accession>
<dbReference type="RefSeq" id="WP_345535653.1">
    <property type="nucleotide sequence ID" value="NZ_BAABGJ010000002.1"/>
</dbReference>
<reference evidence="4" key="1">
    <citation type="journal article" date="2019" name="Int. J. Syst. Evol. Microbiol.">
        <title>The Global Catalogue of Microorganisms (GCM) 10K type strain sequencing project: providing services to taxonomists for standard genome sequencing and annotation.</title>
        <authorList>
            <consortium name="The Broad Institute Genomics Platform"/>
            <consortium name="The Broad Institute Genome Sequencing Center for Infectious Disease"/>
            <person name="Wu L."/>
            <person name="Ma J."/>
        </authorList>
    </citation>
    <scope>NUCLEOTIDE SEQUENCE [LARGE SCALE GENOMIC DNA]</scope>
    <source>
        <strain evidence="4">JCM 17804</strain>
    </source>
</reference>
<dbReference type="Gene3D" id="3.40.190.10">
    <property type="entry name" value="Periplasmic binding protein-like II"/>
    <property type="match status" value="1"/>
</dbReference>
<dbReference type="CDD" id="cd07012">
    <property type="entry name" value="PBP2_Bug_TTT"/>
    <property type="match status" value="1"/>
</dbReference>
<comment type="similarity">
    <text evidence="1">Belongs to the UPF0065 (bug) family.</text>
</comment>
<proteinExistence type="inferred from homology"/>